<gene>
    <name evidence="1" type="ORF">ASPCAL13218</name>
</gene>
<dbReference type="EMBL" id="CDMC01000017">
    <property type="protein sequence ID" value="CEL10091.1"/>
    <property type="molecule type" value="Genomic_DNA"/>
</dbReference>
<name>A0A0U5GE14_ASPCI</name>
<evidence type="ECO:0000313" key="1">
    <source>
        <dbReference type="EMBL" id="CEL10091.1"/>
    </source>
</evidence>
<keyword evidence="2" id="KW-1185">Reference proteome</keyword>
<dbReference type="Proteomes" id="UP000054771">
    <property type="component" value="Unassembled WGS sequence"/>
</dbReference>
<dbReference type="AlphaFoldDB" id="A0A0U5GE14"/>
<accession>A0A0U5GE14</accession>
<protein>
    <submittedName>
        <fullName evidence="1">Uncharacterized protein</fullName>
    </submittedName>
</protein>
<evidence type="ECO:0000313" key="2">
    <source>
        <dbReference type="Proteomes" id="UP000054771"/>
    </source>
</evidence>
<organism evidence="1 2">
    <name type="scientific">Aspergillus calidoustus</name>
    <dbReference type="NCBI Taxonomy" id="454130"/>
    <lineage>
        <taxon>Eukaryota</taxon>
        <taxon>Fungi</taxon>
        <taxon>Dikarya</taxon>
        <taxon>Ascomycota</taxon>
        <taxon>Pezizomycotina</taxon>
        <taxon>Eurotiomycetes</taxon>
        <taxon>Eurotiomycetidae</taxon>
        <taxon>Eurotiales</taxon>
        <taxon>Aspergillaceae</taxon>
        <taxon>Aspergillus</taxon>
        <taxon>Aspergillus subgen. Nidulantes</taxon>
    </lineage>
</organism>
<reference evidence="2" key="1">
    <citation type="journal article" date="2016" name="Genome Announc.">
        <title>Draft genome sequences of fungus Aspergillus calidoustus.</title>
        <authorList>
            <person name="Horn F."/>
            <person name="Linde J."/>
            <person name="Mattern D.J."/>
            <person name="Walther G."/>
            <person name="Guthke R."/>
            <person name="Scherlach K."/>
            <person name="Martin K."/>
            <person name="Brakhage A.A."/>
            <person name="Petzke L."/>
            <person name="Valiante V."/>
        </authorList>
    </citation>
    <scope>NUCLEOTIDE SEQUENCE [LARGE SCALE GENOMIC DNA]</scope>
    <source>
        <strain evidence="2">SF006504</strain>
    </source>
</reference>
<proteinExistence type="predicted"/>
<sequence length="191" mass="22357">MHTAIWHRPACLILSQIVSCTLPSTMPWYTLIAQFLGWYQKDLQTNSTGAATVPRPDGIMDRLRALFLFRSMRRFLPPLNDNPPVEYEDGEISISTTIETDAEITSDDDLVATYYGYRMASFWIPPRRYNRKKATIDVHCRATVCLDHYDFLGYRDIPSSEKEMITVFFMHEQWRVWVTVPYTYAKSKLRL</sequence>